<dbReference type="RefSeq" id="WP_229681858.1">
    <property type="nucleotide sequence ID" value="NZ_BAABJU010000001.1"/>
</dbReference>
<reference evidence="6" key="2">
    <citation type="journal article" date="2019" name="Int. J. Syst. Evol. Microbiol.">
        <title>The Global Catalogue of Microorganisms (GCM) 10K type strain sequencing project: providing services to taxonomists for standard genome sequencing and annotation.</title>
        <authorList>
            <consortium name="The Broad Institute Genomics Platform"/>
            <consortium name="The Broad Institute Genome Sequencing Center for Infectious Disease"/>
            <person name="Wu L."/>
            <person name="Ma J."/>
        </authorList>
    </citation>
    <scope>NUCLEOTIDE SEQUENCE [LARGE SCALE GENOMIC DNA]</scope>
    <source>
        <strain evidence="6">CGMCC 4.5581</strain>
    </source>
</reference>
<reference evidence="3" key="4">
    <citation type="submission" date="2024-05" db="EMBL/GenBank/DDBJ databases">
        <authorList>
            <person name="Sun Q."/>
            <person name="Zhou Y."/>
        </authorList>
    </citation>
    <scope>NUCLEOTIDE SEQUENCE</scope>
    <source>
        <strain evidence="3">CGMCC 4.5581</strain>
    </source>
</reference>
<gene>
    <name evidence="4" type="ORF">FB380_001917</name>
    <name evidence="3" type="ORF">GCM10011589_08960</name>
</gene>
<evidence type="ECO:0000313" key="4">
    <source>
        <dbReference type="EMBL" id="NIH67471.1"/>
    </source>
</evidence>
<evidence type="ECO:0008006" key="7">
    <source>
        <dbReference type="Google" id="ProtNLM"/>
    </source>
</evidence>
<proteinExistence type="predicted"/>
<feature type="region of interest" description="Disordered" evidence="1">
    <location>
        <begin position="1"/>
        <end position="22"/>
    </location>
</feature>
<dbReference type="EMBL" id="BMMI01000001">
    <property type="protein sequence ID" value="GGL55139.1"/>
    <property type="molecule type" value="Genomic_DNA"/>
</dbReference>
<dbReference type="Proteomes" id="UP000648663">
    <property type="component" value="Unassembled WGS sequence"/>
</dbReference>
<dbReference type="Pfam" id="PF14012">
    <property type="entry name" value="DUF4229"/>
    <property type="match status" value="1"/>
</dbReference>
<reference evidence="3" key="1">
    <citation type="journal article" date="2014" name="Int. J. Syst. Evol. Microbiol.">
        <title>Complete genome of a new Firmicutes species belonging to the dominant human colonic microbiota ('Ruminococcus bicirculans') reveals two chromosomes and a selective capacity to utilize plant glucans.</title>
        <authorList>
            <consortium name="NISC Comparative Sequencing Program"/>
            <person name="Wegmann U."/>
            <person name="Louis P."/>
            <person name="Goesmann A."/>
            <person name="Henrissat B."/>
            <person name="Duncan S.H."/>
            <person name="Flint H.J."/>
        </authorList>
    </citation>
    <scope>NUCLEOTIDE SEQUENCE</scope>
    <source>
        <strain evidence="3">CGMCC 4.5581</strain>
    </source>
</reference>
<name>A0A846LJI7_9ACTN</name>
<evidence type="ECO:0000256" key="2">
    <source>
        <dbReference type="SAM" id="Phobius"/>
    </source>
</evidence>
<evidence type="ECO:0000313" key="3">
    <source>
        <dbReference type="EMBL" id="GGL55139.1"/>
    </source>
</evidence>
<evidence type="ECO:0000256" key="1">
    <source>
        <dbReference type="SAM" id="MobiDB-lite"/>
    </source>
</evidence>
<feature type="transmembrane region" description="Helical" evidence="2">
    <location>
        <begin position="57"/>
        <end position="74"/>
    </location>
</feature>
<evidence type="ECO:0000313" key="6">
    <source>
        <dbReference type="Proteomes" id="UP000648663"/>
    </source>
</evidence>
<evidence type="ECO:0000313" key="5">
    <source>
        <dbReference type="Proteomes" id="UP000552836"/>
    </source>
</evidence>
<organism evidence="4 5">
    <name type="scientific">Modestobacter marinus</name>
    <dbReference type="NCBI Taxonomy" id="477641"/>
    <lineage>
        <taxon>Bacteria</taxon>
        <taxon>Bacillati</taxon>
        <taxon>Actinomycetota</taxon>
        <taxon>Actinomycetes</taxon>
        <taxon>Geodermatophilales</taxon>
        <taxon>Geodermatophilaceae</taxon>
        <taxon>Modestobacter</taxon>
    </lineage>
</organism>
<protein>
    <recommendedName>
        <fullName evidence="7">DUF4229 domain-containing protein</fullName>
    </recommendedName>
</protein>
<reference evidence="4 5" key="3">
    <citation type="submission" date="2020-02" db="EMBL/GenBank/DDBJ databases">
        <title>Sequencing the genomes of 1000 actinobacteria strains.</title>
        <authorList>
            <person name="Klenk H.-P."/>
        </authorList>
    </citation>
    <scope>NUCLEOTIDE SEQUENCE [LARGE SCALE GENOMIC DNA]</scope>
    <source>
        <strain evidence="4 5">DSM 45201</strain>
    </source>
</reference>
<dbReference type="InterPro" id="IPR025323">
    <property type="entry name" value="DUF4229"/>
</dbReference>
<keyword evidence="2" id="KW-0472">Membrane</keyword>
<feature type="transmembrane region" description="Helical" evidence="2">
    <location>
        <begin position="30"/>
        <end position="51"/>
    </location>
</feature>
<dbReference type="AlphaFoldDB" id="A0A846LJI7"/>
<dbReference type="EMBL" id="JAAMPA010000001">
    <property type="protein sequence ID" value="NIH67471.1"/>
    <property type="molecule type" value="Genomic_DNA"/>
</dbReference>
<accession>A0A846LJI7</accession>
<keyword evidence="2" id="KW-1133">Transmembrane helix</keyword>
<sequence length="107" mass="11254">MAERMRAEGSSVAGSADGGSPGQGGVAKWFAIYTLGRLAIAAVLIGLLWVLGLPGTPGFLFGVLLAMPVSYLVLRRVREQLTGALVARSDRKQRLRAELRGSDADDG</sequence>
<dbReference type="Proteomes" id="UP000552836">
    <property type="component" value="Unassembled WGS sequence"/>
</dbReference>
<comment type="caution">
    <text evidence="4">The sequence shown here is derived from an EMBL/GenBank/DDBJ whole genome shotgun (WGS) entry which is preliminary data.</text>
</comment>
<keyword evidence="2" id="KW-0812">Transmembrane</keyword>
<keyword evidence="6" id="KW-1185">Reference proteome</keyword>